<name>A0A5B7F3F3_PORTR</name>
<evidence type="ECO:0000313" key="2">
    <source>
        <dbReference type="Proteomes" id="UP000324222"/>
    </source>
</evidence>
<accession>A0A5B7F3F3</accession>
<gene>
    <name evidence="1" type="ORF">E2C01_033720</name>
</gene>
<keyword evidence="2" id="KW-1185">Reference proteome</keyword>
<evidence type="ECO:0000313" key="1">
    <source>
        <dbReference type="EMBL" id="MPC40165.1"/>
    </source>
</evidence>
<organism evidence="1 2">
    <name type="scientific">Portunus trituberculatus</name>
    <name type="common">Swimming crab</name>
    <name type="synonym">Neptunus trituberculatus</name>
    <dbReference type="NCBI Taxonomy" id="210409"/>
    <lineage>
        <taxon>Eukaryota</taxon>
        <taxon>Metazoa</taxon>
        <taxon>Ecdysozoa</taxon>
        <taxon>Arthropoda</taxon>
        <taxon>Crustacea</taxon>
        <taxon>Multicrustacea</taxon>
        <taxon>Malacostraca</taxon>
        <taxon>Eumalacostraca</taxon>
        <taxon>Eucarida</taxon>
        <taxon>Decapoda</taxon>
        <taxon>Pleocyemata</taxon>
        <taxon>Brachyura</taxon>
        <taxon>Eubrachyura</taxon>
        <taxon>Portunoidea</taxon>
        <taxon>Portunidae</taxon>
        <taxon>Portuninae</taxon>
        <taxon>Portunus</taxon>
    </lineage>
</organism>
<protein>
    <submittedName>
        <fullName evidence="1">Uncharacterized protein</fullName>
    </submittedName>
</protein>
<dbReference type="EMBL" id="VSRR010004602">
    <property type="protein sequence ID" value="MPC40165.1"/>
    <property type="molecule type" value="Genomic_DNA"/>
</dbReference>
<proteinExistence type="predicted"/>
<sequence>MSRLTWTLPAFCCGRCRSFTPHHTTPPVLAFVTVLAFRKASSSRTNGYQSSKRNVSVREAKVLVVALYGSLSEVNCKAVWQKSSHGAALAVLVEAIWTPQQASPESMAPRYEVLGYLLYLVVFRVLARGGTCGVAGGQFGRGGRLGC</sequence>
<dbReference type="AlphaFoldDB" id="A0A5B7F3F3"/>
<reference evidence="1 2" key="1">
    <citation type="submission" date="2019-05" db="EMBL/GenBank/DDBJ databases">
        <title>Another draft genome of Portunus trituberculatus and its Hox gene families provides insights of decapod evolution.</title>
        <authorList>
            <person name="Jeong J.-H."/>
            <person name="Song I."/>
            <person name="Kim S."/>
            <person name="Choi T."/>
            <person name="Kim D."/>
            <person name="Ryu S."/>
            <person name="Kim W."/>
        </authorList>
    </citation>
    <scope>NUCLEOTIDE SEQUENCE [LARGE SCALE GENOMIC DNA]</scope>
    <source>
        <tissue evidence="1">Muscle</tissue>
    </source>
</reference>
<dbReference type="Proteomes" id="UP000324222">
    <property type="component" value="Unassembled WGS sequence"/>
</dbReference>
<comment type="caution">
    <text evidence="1">The sequence shown here is derived from an EMBL/GenBank/DDBJ whole genome shotgun (WGS) entry which is preliminary data.</text>
</comment>